<comment type="subcellular location">
    <subcellularLocation>
        <location evidence="1 4">Nucleus</location>
    </subcellularLocation>
</comment>
<dbReference type="PANTHER" id="PTHR23110:SF101">
    <property type="entry name" value="PROTEIN JIM LOVELL"/>
    <property type="match status" value="1"/>
</dbReference>
<feature type="region of interest" description="Disordered" evidence="5">
    <location>
        <begin position="952"/>
        <end position="1021"/>
    </location>
</feature>
<feature type="compositionally biased region" description="Basic residues" evidence="5">
    <location>
        <begin position="554"/>
        <end position="565"/>
    </location>
</feature>
<dbReference type="PANTHER" id="PTHR23110">
    <property type="entry name" value="BTB DOMAIN TRANSCRIPTION FACTOR"/>
    <property type="match status" value="1"/>
</dbReference>
<dbReference type="Gene3D" id="1.10.10.60">
    <property type="entry name" value="Homeodomain-like"/>
    <property type="match status" value="1"/>
</dbReference>
<feature type="compositionally biased region" description="Pro residues" evidence="5">
    <location>
        <begin position="715"/>
        <end position="724"/>
    </location>
</feature>
<feature type="region of interest" description="Disordered" evidence="5">
    <location>
        <begin position="502"/>
        <end position="524"/>
    </location>
</feature>
<feature type="compositionally biased region" description="Basic residues" evidence="5">
    <location>
        <begin position="674"/>
        <end position="685"/>
    </location>
</feature>
<evidence type="ECO:0008006" key="9">
    <source>
        <dbReference type="Google" id="ProtNLM"/>
    </source>
</evidence>
<dbReference type="VEuPathDB" id="VectorBase:AFUN2_004662"/>
<feature type="compositionally biased region" description="Acidic residues" evidence="5">
    <location>
        <begin position="259"/>
        <end position="278"/>
    </location>
</feature>
<feature type="compositionally biased region" description="Basic and acidic residues" evidence="5">
    <location>
        <begin position="514"/>
        <end position="524"/>
    </location>
</feature>
<feature type="region of interest" description="Disordered" evidence="5">
    <location>
        <begin position="128"/>
        <end position="175"/>
    </location>
</feature>
<keyword evidence="3 4" id="KW-0539">Nucleus</keyword>
<feature type="compositionally biased region" description="Low complexity" evidence="5">
    <location>
        <begin position="583"/>
        <end position="615"/>
    </location>
</feature>
<dbReference type="STRING" id="62324.A0A4Y0BKU7"/>
<dbReference type="CDD" id="cd18315">
    <property type="entry name" value="BTB_POZ_BAB-like"/>
    <property type="match status" value="1"/>
</dbReference>
<dbReference type="PROSITE" id="PS50960">
    <property type="entry name" value="HTH_PSQ"/>
    <property type="match status" value="1"/>
</dbReference>
<feature type="compositionally biased region" description="Gly residues" evidence="5">
    <location>
        <begin position="634"/>
        <end position="644"/>
    </location>
</feature>
<reference evidence="8" key="1">
    <citation type="submission" date="2020-05" db="UniProtKB">
        <authorList>
            <consortium name="EnsemblMetazoa"/>
        </authorList>
    </citation>
    <scope>IDENTIFICATION</scope>
    <source>
        <strain evidence="8">FUMOZ</strain>
    </source>
</reference>
<feature type="compositionally biased region" description="Basic and acidic residues" evidence="5">
    <location>
        <begin position="978"/>
        <end position="989"/>
    </location>
</feature>
<evidence type="ECO:0000256" key="2">
    <source>
        <dbReference type="ARBA" id="ARBA00023125"/>
    </source>
</evidence>
<dbReference type="GO" id="GO:0003677">
    <property type="term" value="F:DNA binding"/>
    <property type="evidence" value="ECO:0007669"/>
    <property type="project" value="UniProtKB-UniRule"/>
</dbReference>
<dbReference type="SUPFAM" id="SSF54695">
    <property type="entry name" value="POZ domain"/>
    <property type="match status" value="1"/>
</dbReference>
<feature type="compositionally biased region" description="Polar residues" evidence="5">
    <location>
        <begin position="160"/>
        <end position="175"/>
    </location>
</feature>
<dbReference type="InterPro" id="IPR007889">
    <property type="entry name" value="HTH_Psq"/>
</dbReference>
<feature type="compositionally biased region" description="Basic residues" evidence="5">
    <location>
        <begin position="215"/>
        <end position="224"/>
    </location>
</feature>
<evidence type="ECO:0000313" key="8">
    <source>
        <dbReference type="EnsemblMetazoa" id="AFUN020514-PA"/>
    </source>
</evidence>
<feature type="compositionally biased region" description="Basic and acidic residues" evidence="5">
    <location>
        <begin position="874"/>
        <end position="886"/>
    </location>
</feature>
<feature type="region of interest" description="Disordered" evidence="5">
    <location>
        <begin position="864"/>
        <end position="934"/>
    </location>
</feature>
<dbReference type="InterPro" id="IPR009057">
    <property type="entry name" value="Homeodomain-like_sf"/>
</dbReference>
<evidence type="ECO:0000259" key="6">
    <source>
        <dbReference type="PROSITE" id="PS50097"/>
    </source>
</evidence>
<evidence type="ECO:0000256" key="1">
    <source>
        <dbReference type="ARBA" id="ARBA00004123"/>
    </source>
</evidence>
<dbReference type="Pfam" id="PF00651">
    <property type="entry name" value="BTB"/>
    <property type="match status" value="1"/>
</dbReference>
<feature type="compositionally biased region" description="Gly residues" evidence="5">
    <location>
        <begin position="893"/>
        <end position="919"/>
    </location>
</feature>
<dbReference type="EnsemblMetazoa" id="AFUN020514-RA">
    <property type="protein sequence ID" value="AFUN020514-PA"/>
    <property type="gene ID" value="AFUN020514"/>
</dbReference>
<feature type="region of interest" description="Disordered" evidence="5">
    <location>
        <begin position="305"/>
        <end position="456"/>
    </location>
</feature>
<proteinExistence type="predicted"/>
<feature type="DNA-binding region" description="H-T-H motif" evidence="4">
    <location>
        <begin position="822"/>
        <end position="842"/>
    </location>
</feature>
<protein>
    <recommendedName>
        <fullName evidence="9">BTB domain-containing protein</fullName>
    </recommendedName>
</protein>
<dbReference type="PROSITE" id="PS50097">
    <property type="entry name" value="BTB"/>
    <property type="match status" value="1"/>
</dbReference>
<feature type="compositionally biased region" description="Basic residues" evidence="5">
    <location>
        <begin position="619"/>
        <end position="632"/>
    </location>
</feature>
<dbReference type="InterPro" id="IPR000210">
    <property type="entry name" value="BTB/POZ_dom"/>
</dbReference>
<feature type="region of interest" description="Disordered" evidence="5">
    <location>
        <begin position="202"/>
        <end position="280"/>
    </location>
</feature>
<dbReference type="InterPro" id="IPR051095">
    <property type="entry name" value="Dros_DevTransReg"/>
</dbReference>
<feature type="compositionally biased region" description="Low complexity" evidence="5">
    <location>
        <begin position="305"/>
        <end position="329"/>
    </location>
</feature>
<feature type="compositionally biased region" description="Polar residues" evidence="5">
    <location>
        <begin position="400"/>
        <end position="423"/>
    </location>
</feature>
<feature type="compositionally biased region" description="Basic and acidic residues" evidence="5">
    <location>
        <begin position="424"/>
        <end position="442"/>
    </location>
</feature>
<dbReference type="SMART" id="SM00225">
    <property type="entry name" value="BTB"/>
    <property type="match status" value="1"/>
</dbReference>
<dbReference type="InterPro" id="IPR011333">
    <property type="entry name" value="SKP1/BTB/POZ_sf"/>
</dbReference>
<dbReference type="GO" id="GO:0006357">
    <property type="term" value="P:regulation of transcription by RNA polymerase II"/>
    <property type="evidence" value="ECO:0007669"/>
    <property type="project" value="TreeGrafter"/>
</dbReference>
<name>A0A4Y0BKU7_ANOFN</name>
<dbReference type="VEuPathDB" id="VectorBase:AFUN020514"/>
<feature type="compositionally biased region" description="Low complexity" evidence="5">
    <location>
        <begin position="143"/>
        <end position="159"/>
    </location>
</feature>
<feature type="compositionally biased region" description="Basic residues" evidence="5">
    <location>
        <begin position="502"/>
        <end position="513"/>
    </location>
</feature>
<evidence type="ECO:0000256" key="5">
    <source>
        <dbReference type="SAM" id="MobiDB-lite"/>
    </source>
</evidence>
<dbReference type="GO" id="GO:0005634">
    <property type="term" value="C:nucleus"/>
    <property type="evidence" value="ECO:0007669"/>
    <property type="project" value="UniProtKB-SubCell"/>
</dbReference>
<keyword evidence="2 4" id="KW-0238">DNA-binding</keyword>
<feature type="domain" description="HTH psq-type" evidence="7">
    <location>
        <begin position="794"/>
        <end position="846"/>
    </location>
</feature>
<organism evidence="8">
    <name type="scientific">Anopheles funestus</name>
    <name type="common">African malaria mosquito</name>
    <dbReference type="NCBI Taxonomy" id="62324"/>
    <lineage>
        <taxon>Eukaryota</taxon>
        <taxon>Metazoa</taxon>
        <taxon>Ecdysozoa</taxon>
        <taxon>Arthropoda</taxon>
        <taxon>Hexapoda</taxon>
        <taxon>Insecta</taxon>
        <taxon>Pterygota</taxon>
        <taxon>Neoptera</taxon>
        <taxon>Endopterygota</taxon>
        <taxon>Diptera</taxon>
        <taxon>Nematocera</taxon>
        <taxon>Culicoidea</taxon>
        <taxon>Culicidae</taxon>
        <taxon>Anophelinae</taxon>
        <taxon>Anopheles</taxon>
    </lineage>
</organism>
<feature type="region of interest" description="Disordered" evidence="5">
    <location>
        <begin position="554"/>
        <end position="724"/>
    </location>
</feature>
<feature type="compositionally biased region" description="Low complexity" evidence="5">
    <location>
        <begin position="649"/>
        <end position="673"/>
    </location>
</feature>
<evidence type="ECO:0000259" key="7">
    <source>
        <dbReference type="PROSITE" id="PS50960"/>
    </source>
</evidence>
<dbReference type="AlphaFoldDB" id="A0A4Y0BKU7"/>
<dbReference type="FunFam" id="1.10.10.60:FF:000019">
    <property type="entry name" value="Ligand-dependent corepressor isoform 1"/>
    <property type="match status" value="1"/>
</dbReference>
<dbReference type="SUPFAM" id="SSF46689">
    <property type="entry name" value="Homeodomain-like"/>
    <property type="match status" value="1"/>
</dbReference>
<sequence length="1021" mass="110866">MKESFEIMPDQEHYSLRWNNHQNHILRAFDTLLQTKTLVDVTLVCAETSIRAHKVVLSACSPFFQRVFSETPCKHPVIVLKDFRGWVVQAIVDFMYRGEISVPQERLSVLIQAGESLQVRGLVDHPVAANTPTPAQSPEDFSLLDSSLISPTSPSLPSPNFQTNHQSGQLRHHSATATSLISSNTQKLLLPPQVFADPAISLPSANVDPCTSPMPRRKQARPRRRSGDCAPQDLSSKPSTPVPQALEDDDTERDLLDDRPDEEDELEELEEDDEDDDDDLKRILHRSQSVDEKLAALVAKDDLRTQSSGSLTTTPTTTTMTTAPTSSSNNDERRSRSLHKLSPRKTSSSKGSVGLLAGDDLHTETAPASSESPPVSDGPENLCMKKSSSSSSELMRNISIGVSEQRNRISSIEASDNNTGSTEPNDRTASRDGVARLPDVSKDSSPLSDTVGGHMSSRGLLSLKDIRHLNRAALNRSLGSISPPPSFSSLNNNLHPALSLMHHHHHHHHHHGDSKRVKLEDREDERSLLHDDMMEPPHFLDHMDLALSTHQHPLAHHLAHQHHLRNASPHLRPPTADGGGTDNNGSNSSSSNKQNNSGNSSNNNNGSAGANNHSSILNQHHHTNPNNKHHHQLGGSGGGGGGRPGTPKHSSGIGNSNNNNNGGSNSTSSNNSLHHGHHPHHHPHNGPKGSAGGPKDFLHSPTLNFPPFFNHSEGPPRPTHSPLPFPHMPSVSSLTLTPPHMFGLDSPLGLFPPGMDPGKIYSPLMEMSDPRSMHHDGPPFLKKKMNRPKGQHSAPRGGPPRSWTNAELTEALQHVWNKKMTTSQASRIFGIPYNSLLMYVRGKYGKSLKLEQLRKDCISGPPIELLQMGVGNSNKDKKEGKDSDLHHSHHSGSGTGREGSSGPNVGSGGGGPGNGGGGPRSASSEPDLLSSPNPLFNPFPGGFYPDFPGGFPGLPLSMLNLLPPERHPPHTLPMSVDEDCKSDRSKQSLDDDFPQPLALNRPSSEQLSDSRREIYQQNGQD</sequence>
<evidence type="ECO:0000256" key="3">
    <source>
        <dbReference type="ARBA" id="ARBA00023242"/>
    </source>
</evidence>
<feature type="region of interest" description="Disordered" evidence="5">
    <location>
        <begin position="785"/>
        <end position="804"/>
    </location>
</feature>
<dbReference type="Gene3D" id="3.30.710.10">
    <property type="entry name" value="Potassium Channel Kv1.1, Chain A"/>
    <property type="match status" value="1"/>
</dbReference>
<evidence type="ECO:0000256" key="4">
    <source>
        <dbReference type="PROSITE-ProRule" id="PRU00320"/>
    </source>
</evidence>
<accession>A0A4Y0BKU7</accession>
<feature type="domain" description="BTB" evidence="6">
    <location>
        <begin position="39"/>
        <end position="104"/>
    </location>
</feature>
<dbReference type="Pfam" id="PF05225">
    <property type="entry name" value="HTH_psq"/>
    <property type="match status" value="1"/>
</dbReference>